<keyword evidence="5 16" id="KW-0732">Signal</keyword>
<evidence type="ECO:0000256" key="7">
    <source>
        <dbReference type="ARBA" id="ARBA00022777"/>
    </source>
</evidence>
<proteinExistence type="predicted"/>
<evidence type="ECO:0000256" key="15">
    <source>
        <dbReference type="SAM" id="Phobius"/>
    </source>
</evidence>
<keyword evidence="12" id="KW-0325">Glycoprotein</keyword>
<feature type="chain" id="PRO_5043025741" description="Protein kinase domain-containing protein" evidence="16">
    <location>
        <begin position="17"/>
        <end position="683"/>
    </location>
</feature>
<dbReference type="Pfam" id="PF08488">
    <property type="entry name" value="WAK"/>
    <property type="match status" value="1"/>
</dbReference>
<keyword evidence="3" id="KW-0808">Transferase</keyword>
<dbReference type="InterPro" id="IPR008271">
    <property type="entry name" value="Ser/Thr_kinase_AS"/>
</dbReference>
<comment type="catalytic activity">
    <reaction evidence="14">
        <text>L-threonyl-[protein] + ATP = O-phospho-L-threonyl-[protein] + ADP + H(+)</text>
        <dbReference type="Rhea" id="RHEA:46608"/>
        <dbReference type="Rhea" id="RHEA-COMP:11060"/>
        <dbReference type="Rhea" id="RHEA-COMP:11605"/>
        <dbReference type="ChEBI" id="CHEBI:15378"/>
        <dbReference type="ChEBI" id="CHEBI:30013"/>
        <dbReference type="ChEBI" id="CHEBI:30616"/>
        <dbReference type="ChEBI" id="CHEBI:61977"/>
        <dbReference type="ChEBI" id="CHEBI:456216"/>
    </reaction>
</comment>
<dbReference type="InterPro" id="IPR045274">
    <property type="entry name" value="WAK-like"/>
</dbReference>
<keyword evidence="4 15" id="KW-0812">Transmembrane</keyword>
<dbReference type="GO" id="GO:0005524">
    <property type="term" value="F:ATP binding"/>
    <property type="evidence" value="ECO:0007669"/>
    <property type="project" value="UniProtKB-KW"/>
</dbReference>
<evidence type="ECO:0000256" key="5">
    <source>
        <dbReference type="ARBA" id="ARBA00022729"/>
    </source>
</evidence>
<keyword evidence="7" id="KW-0418">Kinase</keyword>
<dbReference type="AlphaFoldDB" id="A0AAN7HTC5"/>
<dbReference type="PROSITE" id="PS00108">
    <property type="entry name" value="PROTEIN_KINASE_ST"/>
    <property type="match status" value="1"/>
</dbReference>
<comment type="subcellular location">
    <subcellularLocation>
        <location evidence="1">Membrane</location>
        <topology evidence="1">Single-pass type I membrane protein</topology>
    </subcellularLocation>
</comment>
<dbReference type="PANTHER" id="PTHR27005">
    <property type="entry name" value="WALL-ASSOCIATED RECEPTOR KINASE-LIKE 21"/>
    <property type="match status" value="1"/>
</dbReference>
<dbReference type="GO" id="GO:0004674">
    <property type="term" value="F:protein serine/threonine kinase activity"/>
    <property type="evidence" value="ECO:0007669"/>
    <property type="project" value="UniProtKB-KW"/>
</dbReference>
<dbReference type="Gene3D" id="2.10.25.10">
    <property type="entry name" value="Laminin"/>
    <property type="match status" value="1"/>
</dbReference>
<evidence type="ECO:0000256" key="6">
    <source>
        <dbReference type="ARBA" id="ARBA00022741"/>
    </source>
</evidence>
<feature type="signal peptide" evidence="16">
    <location>
        <begin position="1"/>
        <end position="16"/>
    </location>
</feature>
<dbReference type="InterPro" id="IPR013695">
    <property type="entry name" value="WAK"/>
</dbReference>
<evidence type="ECO:0000313" key="19">
    <source>
        <dbReference type="Proteomes" id="UP001324115"/>
    </source>
</evidence>
<comment type="caution">
    <text evidence="18">The sequence shown here is derived from an EMBL/GenBank/DDBJ whole genome shotgun (WGS) entry which is preliminary data.</text>
</comment>
<keyword evidence="11" id="KW-1015">Disulfide bond</keyword>
<dbReference type="Pfam" id="PF13947">
    <property type="entry name" value="GUB_WAK_bind"/>
    <property type="match status" value="1"/>
</dbReference>
<dbReference type="PROSITE" id="PS50011">
    <property type="entry name" value="PROTEIN_KINASE_DOM"/>
    <property type="match status" value="1"/>
</dbReference>
<evidence type="ECO:0000259" key="17">
    <source>
        <dbReference type="PROSITE" id="PS50011"/>
    </source>
</evidence>
<keyword evidence="8" id="KW-0067">ATP-binding</keyword>
<keyword evidence="10 15" id="KW-0472">Membrane</keyword>
<dbReference type="CDD" id="cd00054">
    <property type="entry name" value="EGF_CA"/>
    <property type="match status" value="1"/>
</dbReference>
<evidence type="ECO:0000256" key="10">
    <source>
        <dbReference type="ARBA" id="ARBA00023136"/>
    </source>
</evidence>
<dbReference type="Pfam" id="PF00069">
    <property type="entry name" value="Pkinase"/>
    <property type="match status" value="1"/>
</dbReference>
<dbReference type="GO" id="GO:0030247">
    <property type="term" value="F:polysaccharide binding"/>
    <property type="evidence" value="ECO:0007669"/>
    <property type="project" value="InterPro"/>
</dbReference>
<dbReference type="SUPFAM" id="SSF56112">
    <property type="entry name" value="Protein kinase-like (PK-like)"/>
    <property type="match status" value="1"/>
</dbReference>
<accession>A0AAN7HTC5</accession>
<sequence>MRITFLLLLTYGLAEAAAPPMAMPGCNDSCGNVSIPYPFGMTADCYLNDWFKINCSTGNGSSAGNDSSLRAFLSSIEMEVLEIKIPKIISNYSYYYSLEPGIVRVKMPSINSSNCISTGAINGGVNMTGSPFYFSDYQNIFISVGCNNIALMTGSNPTVLVGCNSDCNSETMIDKEAKCSGFNCCQTTIPSGNQVFNATFKSKDDTNKGIEKCKFAFLAEEEWFYSNITNPSHELPLLEDVPVVLDWTVSDFLNMSSSEADRRKADWFNSTSQGGGQYLCLQGYEGNPYLSTGCQDINECEKDNRCPNKSDCENTEGSYNGDRGKTRSKILKIAIIVICTSFGVLFLLLITWWLYKVIKKRNKIKLKQKFFKRNGGLLLQQQLSSNENNVQKEKLFNSKELENATDRFNENKILGKGGQETEVPLLVYEFIPNGTLFQYLHKENEDFPLLTWEMRLRIATEIAGALSYLHSAASLPIYHRDIKSSNILLDEKYRAKVADFGTSKSVAIDQTHVTTLVYGTFGYLDPEYFQTSQFTEKSDVYSFGVVLVELLTGEKPVSLTRSQEGRNLSTYFVHSLKENRLFDILDTQVSKVDNKDEVMKIANLAKRCLHFNGKKRPTMLEIMMELEGVQNISPVQPNFEELEYVRNEEMGPWNDVSISTTSCLESRTTSSSDILPLLSIKSL</sequence>
<evidence type="ECO:0000256" key="16">
    <source>
        <dbReference type="SAM" id="SignalP"/>
    </source>
</evidence>
<gene>
    <name evidence="18" type="ORF">RGQ29_032317</name>
</gene>
<dbReference type="Gene3D" id="1.10.510.10">
    <property type="entry name" value="Transferase(Phosphotransferase) domain 1"/>
    <property type="match status" value="1"/>
</dbReference>
<evidence type="ECO:0000313" key="18">
    <source>
        <dbReference type="EMBL" id="KAK4551657.1"/>
    </source>
</evidence>
<evidence type="ECO:0000256" key="9">
    <source>
        <dbReference type="ARBA" id="ARBA00022989"/>
    </source>
</evidence>
<keyword evidence="9 15" id="KW-1133">Transmembrane helix</keyword>
<dbReference type="Proteomes" id="UP001324115">
    <property type="component" value="Unassembled WGS sequence"/>
</dbReference>
<evidence type="ECO:0000256" key="11">
    <source>
        <dbReference type="ARBA" id="ARBA00023157"/>
    </source>
</evidence>
<evidence type="ECO:0000256" key="8">
    <source>
        <dbReference type="ARBA" id="ARBA00022840"/>
    </source>
</evidence>
<dbReference type="FunFam" id="1.10.510.10:FF:000084">
    <property type="entry name" value="Wall-associated receptor kinase 2"/>
    <property type="match status" value="1"/>
</dbReference>
<comment type="catalytic activity">
    <reaction evidence="13">
        <text>L-seryl-[protein] + ATP = O-phospho-L-seryl-[protein] + ADP + H(+)</text>
        <dbReference type="Rhea" id="RHEA:17989"/>
        <dbReference type="Rhea" id="RHEA-COMP:9863"/>
        <dbReference type="Rhea" id="RHEA-COMP:11604"/>
        <dbReference type="ChEBI" id="CHEBI:15378"/>
        <dbReference type="ChEBI" id="CHEBI:29999"/>
        <dbReference type="ChEBI" id="CHEBI:30616"/>
        <dbReference type="ChEBI" id="CHEBI:83421"/>
        <dbReference type="ChEBI" id="CHEBI:456216"/>
    </reaction>
</comment>
<dbReference type="InterPro" id="IPR000719">
    <property type="entry name" value="Prot_kinase_dom"/>
</dbReference>
<keyword evidence="6" id="KW-0547">Nucleotide-binding</keyword>
<evidence type="ECO:0000256" key="4">
    <source>
        <dbReference type="ARBA" id="ARBA00022692"/>
    </source>
</evidence>
<evidence type="ECO:0000256" key="1">
    <source>
        <dbReference type="ARBA" id="ARBA00004479"/>
    </source>
</evidence>
<keyword evidence="2" id="KW-0723">Serine/threonine-protein kinase</keyword>
<evidence type="ECO:0000256" key="13">
    <source>
        <dbReference type="ARBA" id="ARBA00047558"/>
    </source>
</evidence>
<evidence type="ECO:0000256" key="12">
    <source>
        <dbReference type="ARBA" id="ARBA00023180"/>
    </source>
</evidence>
<dbReference type="SMART" id="SM00220">
    <property type="entry name" value="S_TKc"/>
    <property type="match status" value="1"/>
</dbReference>
<dbReference type="InterPro" id="IPR025287">
    <property type="entry name" value="WAK_GUB"/>
</dbReference>
<evidence type="ECO:0000256" key="3">
    <source>
        <dbReference type="ARBA" id="ARBA00022679"/>
    </source>
</evidence>
<keyword evidence="19" id="KW-1185">Reference proteome</keyword>
<reference evidence="18 19" key="1">
    <citation type="journal article" date="2023" name="G3 (Bethesda)">
        <title>A haplotype-resolved chromosome-scale genome for Quercus rubra L. provides insights into the genetics of adaptive traits for red oak species.</title>
        <authorList>
            <person name="Kapoor B."/>
            <person name="Jenkins J."/>
            <person name="Schmutz J."/>
            <person name="Zhebentyayeva T."/>
            <person name="Kuelheim C."/>
            <person name="Coggeshall M."/>
            <person name="Heim C."/>
            <person name="Lasky J.R."/>
            <person name="Leites L."/>
            <person name="Islam-Faridi N."/>
            <person name="Romero-Severson J."/>
            <person name="DeLeo V.L."/>
            <person name="Lucas S.M."/>
            <person name="Lazic D."/>
            <person name="Gailing O."/>
            <person name="Carlson J."/>
            <person name="Staton M."/>
        </authorList>
    </citation>
    <scope>NUCLEOTIDE SEQUENCE [LARGE SCALE GENOMIC DNA]</scope>
    <source>
        <strain evidence="18">Pseudo-F2</strain>
    </source>
</reference>
<dbReference type="EMBL" id="JAXUIC010000052">
    <property type="protein sequence ID" value="KAK4551657.1"/>
    <property type="molecule type" value="Genomic_DNA"/>
</dbReference>
<dbReference type="PANTHER" id="PTHR27005:SF526">
    <property type="entry name" value="WALL ASSOCIATED KINASE-LIKE PROTEIN"/>
    <property type="match status" value="1"/>
</dbReference>
<evidence type="ECO:0000256" key="14">
    <source>
        <dbReference type="ARBA" id="ARBA00047951"/>
    </source>
</evidence>
<dbReference type="GO" id="GO:0007166">
    <property type="term" value="P:cell surface receptor signaling pathway"/>
    <property type="evidence" value="ECO:0007669"/>
    <property type="project" value="InterPro"/>
</dbReference>
<feature type="transmembrane region" description="Helical" evidence="15">
    <location>
        <begin position="333"/>
        <end position="355"/>
    </location>
</feature>
<name>A0AAN7HTC5_QUERU</name>
<evidence type="ECO:0000256" key="2">
    <source>
        <dbReference type="ARBA" id="ARBA00022527"/>
    </source>
</evidence>
<organism evidence="18 19">
    <name type="scientific">Quercus rubra</name>
    <name type="common">Northern red oak</name>
    <name type="synonym">Quercus borealis</name>
    <dbReference type="NCBI Taxonomy" id="3512"/>
    <lineage>
        <taxon>Eukaryota</taxon>
        <taxon>Viridiplantae</taxon>
        <taxon>Streptophyta</taxon>
        <taxon>Embryophyta</taxon>
        <taxon>Tracheophyta</taxon>
        <taxon>Spermatophyta</taxon>
        <taxon>Magnoliopsida</taxon>
        <taxon>eudicotyledons</taxon>
        <taxon>Gunneridae</taxon>
        <taxon>Pentapetalae</taxon>
        <taxon>rosids</taxon>
        <taxon>fabids</taxon>
        <taxon>Fagales</taxon>
        <taxon>Fagaceae</taxon>
        <taxon>Quercus</taxon>
    </lineage>
</organism>
<dbReference type="GO" id="GO:0005886">
    <property type="term" value="C:plasma membrane"/>
    <property type="evidence" value="ECO:0007669"/>
    <property type="project" value="TreeGrafter"/>
</dbReference>
<protein>
    <recommendedName>
        <fullName evidence="17">Protein kinase domain-containing protein</fullName>
    </recommendedName>
</protein>
<dbReference type="InterPro" id="IPR011009">
    <property type="entry name" value="Kinase-like_dom_sf"/>
</dbReference>
<feature type="domain" description="Protein kinase" evidence="17">
    <location>
        <begin position="331"/>
        <end position="639"/>
    </location>
</feature>